<sequence>MGNGLTSNSFDWRTKGIPAGGAPITAGELAARQWRVTREDLMLPVALLRKSALLHNSDWMRRFTALTGVRLAPHGKTTMSPELFAMQMADGAWGMTAATPGHVRIYREFGLQRILLANQLVGRQAIAYVAGELARDAGFDFYCLVDSVRGVEILEAGLSRTPAGRPLQVLIELGYAGGRSGLRDDAEALQLARRIAASPLLSLRGIEAFEGIVQSRDEAETLVGGLLHRIRALGEAVLAEGLFEGRPILSAGGSSFFDLVAGDLSAPAFDVVLRSGCYLVHDSHFYRDLVERLIRRSPAAASLGEGLRPALEIWAHVLSRPEPTRLLAGLGKRDTSDDVRPPTPLGWCRPELGETVQPLHGHKVVRLDDQHAYLDIPADSPLQAGDMISFGISHPCTTFDKWRTIFIVDDDLTVIDAITTCF</sequence>
<gene>
    <name evidence="4" type="ORF">FJQ54_16090</name>
</gene>
<dbReference type="GO" id="GO:0016829">
    <property type="term" value="F:lyase activity"/>
    <property type="evidence" value="ECO:0007669"/>
    <property type="project" value="UniProtKB-KW"/>
</dbReference>
<name>A0A501XE27_9SPHN</name>
<dbReference type="PANTHER" id="PTHR28004:SF8">
    <property type="entry name" value="D-SERINE DEAMINASE"/>
    <property type="match status" value="1"/>
</dbReference>
<protein>
    <submittedName>
        <fullName evidence="4">Amino acid deaminase</fullName>
    </submittedName>
</protein>
<evidence type="ECO:0000256" key="1">
    <source>
        <dbReference type="ARBA" id="ARBA00005323"/>
    </source>
</evidence>
<reference evidence="4 5" key="1">
    <citation type="submission" date="2019-06" db="EMBL/GenBank/DDBJ databases">
        <authorList>
            <person name="Lee I."/>
            <person name="Jang G.I."/>
            <person name="Hwang C.Y."/>
        </authorList>
    </citation>
    <scope>NUCLEOTIDE SEQUENCE [LARGE SCALE GENOMIC DNA]</scope>
    <source>
        <strain evidence="4 5">PAMC 28131</strain>
    </source>
</reference>
<feature type="domain" description="D-serine dehydratase-like" evidence="3">
    <location>
        <begin position="310"/>
        <end position="409"/>
    </location>
</feature>
<keyword evidence="5" id="KW-1185">Reference proteome</keyword>
<dbReference type="RefSeq" id="WP_140929429.1">
    <property type="nucleotide sequence ID" value="NZ_VFSU01000034.1"/>
</dbReference>
<dbReference type="Pfam" id="PF01168">
    <property type="entry name" value="Ala_racemase_N"/>
    <property type="match status" value="1"/>
</dbReference>
<dbReference type="SUPFAM" id="SSF51419">
    <property type="entry name" value="PLP-binding barrel"/>
    <property type="match status" value="1"/>
</dbReference>
<evidence type="ECO:0000313" key="4">
    <source>
        <dbReference type="EMBL" id="TPE58577.1"/>
    </source>
</evidence>
<dbReference type="InterPro" id="IPR001608">
    <property type="entry name" value="Ala_racemase_N"/>
</dbReference>
<evidence type="ECO:0000256" key="2">
    <source>
        <dbReference type="ARBA" id="ARBA00023239"/>
    </source>
</evidence>
<dbReference type="AlphaFoldDB" id="A0A501XE27"/>
<dbReference type="InterPro" id="IPR051466">
    <property type="entry name" value="D-amino_acid_metab_enzyme"/>
</dbReference>
<organism evidence="4 5">
    <name type="scientific">Sandaracinobacter neustonicus</name>
    <dbReference type="NCBI Taxonomy" id="1715348"/>
    <lineage>
        <taxon>Bacteria</taxon>
        <taxon>Pseudomonadati</taxon>
        <taxon>Pseudomonadota</taxon>
        <taxon>Alphaproteobacteria</taxon>
        <taxon>Sphingomonadales</taxon>
        <taxon>Sphingosinicellaceae</taxon>
        <taxon>Sandaracinobacter</taxon>
    </lineage>
</organism>
<accession>A0A501XE27</accession>
<comment type="similarity">
    <text evidence="1">Belongs to the DSD1 family.</text>
</comment>
<dbReference type="CDD" id="cd06818">
    <property type="entry name" value="PLPDE_III_cryptic_DSD"/>
    <property type="match status" value="1"/>
</dbReference>
<dbReference type="InterPro" id="IPR029066">
    <property type="entry name" value="PLP-binding_barrel"/>
</dbReference>
<dbReference type="Gene3D" id="2.40.37.20">
    <property type="entry name" value="D-serine dehydratase-like domain"/>
    <property type="match status" value="1"/>
</dbReference>
<dbReference type="Proteomes" id="UP000319897">
    <property type="component" value="Unassembled WGS sequence"/>
</dbReference>
<keyword evidence="2" id="KW-0456">Lyase</keyword>
<evidence type="ECO:0000313" key="5">
    <source>
        <dbReference type="Proteomes" id="UP000319897"/>
    </source>
</evidence>
<dbReference type="OrthoDB" id="9811417at2"/>
<dbReference type="SMART" id="SM01119">
    <property type="entry name" value="D-ser_dehydrat"/>
    <property type="match status" value="1"/>
</dbReference>
<evidence type="ECO:0000259" key="3">
    <source>
        <dbReference type="SMART" id="SM01119"/>
    </source>
</evidence>
<dbReference type="InterPro" id="IPR026956">
    <property type="entry name" value="D-ser_dehydrat-like_dom"/>
</dbReference>
<dbReference type="Gene3D" id="3.20.20.10">
    <property type="entry name" value="Alanine racemase"/>
    <property type="match status" value="1"/>
</dbReference>
<dbReference type="Pfam" id="PF14031">
    <property type="entry name" value="D-ser_dehydrat"/>
    <property type="match status" value="1"/>
</dbReference>
<proteinExistence type="inferred from homology"/>
<dbReference type="PANTHER" id="PTHR28004">
    <property type="entry name" value="ZGC:162816-RELATED"/>
    <property type="match status" value="1"/>
</dbReference>
<comment type="caution">
    <text evidence="4">The sequence shown here is derived from an EMBL/GenBank/DDBJ whole genome shotgun (WGS) entry which is preliminary data.</text>
</comment>
<dbReference type="EMBL" id="VFSU01000034">
    <property type="protein sequence ID" value="TPE58577.1"/>
    <property type="molecule type" value="Genomic_DNA"/>
</dbReference>
<dbReference type="InterPro" id="IPR042208">
    <property type="entry name" value="D-ser_dehydrat-like_sf"/>
</dbReference>